<feature type="transmembrane region" description="Helical" evidence="6">
    <location>
        <begin position="60"/>
        <end position="81"/>
    </location>
</feature>
<comment type="similarity">
    <text evidence="2">Belongs to the autoinducer-2 exporter (AI-2E) (TC 2.A.86) family.</text>
</comment>
<name>A0ABV1FJ81_9FIRM</name>
<evidence type="ECO:0000256" key="2">
    <source>
        <dbReference type="ARBA" id="ARBA00009773"/>
    </source>
</evidence>
<evidence type="ECO:0000313" key="7">
    <source>
        <dbReference type="EMBL" id="MEQ2473113.1"/>
    </source>
</evidence>
<organism evidence="7 8">
    <name type="scientific">Laedolimicola intestinihominis</name>
    <dbReference type="NCBI Taxonomy" id="3133166"/>
    <lineage>
        <taxon>Bacteria</taxon>
        <taxon>Bacillati</taxon>
        <taxon>Bacillota</taxon>
        <taxon>Clostridia</taxon>
        <taxon>Lachnospirales</taxon>
        <taxon>Lachnospiraceae</taxon>
        <taxon>Laedolimicola</taxon>
    </lineage>
</organism>
<evidence type="ECO:0000256" key="6">
    <source>
        <dbReference type="SAM" id="Phobius"/>
    </source>
</evidence>
<accession>A0ABV1FJ81</accession>
<dbReference type="PANTHER" id="PTHR21716">
    <property type="entry name" value="TRANSMEMBRANE PROTEIN"/>
    <property type="match status" value="1"/>
</dbReference>
<feature type="transmembrane region" description="Helical" evidence="6">
    <location>
        <begin position="313"/>
        <end position="335"/>
    </location>
</feature>
<feature type="transmembrane region" description="Helical" evidence="6">
    <location>
        <begin position="26"/>
        <end position="48"/>
    </location>
</feature>
<gene>
    <name evidence="7" type="ORF">WMO29_11545</name>
</gene>
<keyword evidence="8" id="KW-1185">Reference proteome</keyword>
<feature type="transmembrane region" description="Helical" evidence="6">
    <location>
        <begin position="154"/>
        <end position="176"/>
    </location>
</feature>
<evidence type="ECO:0000256" key="5">
    <source>
        <dbReference type="ARBA" id="ARBA00023136"/>
    </source>
</evidence>
<dbReference type="EMBL" id="JBBMFE010000011">
    <property type="protein sequence ID" value="MEQ2473113.1"/>
    <property type="molecule type" value="Genomic_DNA"/>
</dbReference>
<evidence type="ECO:0000256" key="4">
    <source>
        <dbReference type="ARBA" id="ARBA00022989"/>
    </source>
</evidence>
<dbReference type="Proteomes" id="UP001438008">
    <property type="component" value="Unassembled WGS sequence"/>
</dbReference>
<comment type="subcellular location">
    <subcellularLocation>
        <location evidence="1">Membrane</location>
        <topology evidence="1">Multi-pass membrane protein</topology>
    </subcellularLocation>
</comment>
<evidence type="ECO:0000256" key="1">
    <source>
        <dbReference type="ARBA" id="ARBA00004141"/>
    </source>
</evidence>
<feature type="transmembrane region" description="Helical" evidence="6">
    <location>
        <begin position="249"/>
        <end position="269"/>
    </location>
</feature>
<evidence type="ECO:0000256" key="3">
    <source>
        <dbReference type="ARBA" id="ARBA00022692"/>
    </source>
</evidence>
<comment type="caution">
    <text evidence="7">The sequence shown here is derived from an EMBL/GenBank/DDBJ whole genome shotgun (WGS) entry which is preliminary data.</text>
</comment>
<sequence>MEWVRKYQNLWKKIGIAVAVGLAMKYLAPLVIPFLIAGAIVYWCRPLLAWLKKRLHIRPGISMAVLLVGAAGGLVSAGALAGRNLHIQIRRLCVYFSYPGRVGELLAQCCERFGGMLHIDSRMMMQFVEEQTACIGDKTWEQLLPGVFGGSWQAVRVLGGFLTGAFVTGIAAILLAGDYDKLREMGQRWSFYENVSEALRGISRAIGRYLHAQCIIMGLVMLICTVGIWSSGTAKSPLLAGVGTGFLDALPIFGTGTVFVPWILILVIWQKRYRAAVVLAVTYGLCTLTRELLEPRLVGAHLKLLPVVVLASVYVGVKIYGAGGIVLGPLSVLIIQELWKRVDADKKEGASANEADTPSK</sequence>
<protein>
    <submittedName>
        <fullName evidence="7">AI-2E family transporter</fullName>
    </submittedName>
</protein>
<keyword evidence="3 6" id="KW-0812">Transmembrane</keyword>
<dbReference type="PANTHER" id="PTHR21716:SF68">
    <property type="entry name" value="TRANSPORT PROTEIN YTVI-RELATED"/>
    <property type="match status" value="1"/>
</dbReference>
<feature type="transmembrane region" description="Helical" evidence="6">
    <location>
        <begin position="276"/>
        <end position="293"/>
    </location>
</feature>
<keyword evidence="5 6" id="KW-0472">Membrane</keyword>
<reference evidence="7 8" key="1">
    <citation type="submission" date="2024-03" db="EMBL/GenBank/DDBJ databases">
        <title>Human intestinal bacterial collection.</title>
        <authorList>
            <person name="Pauvert C."/>
            <person name="Hitch T.C.A."/>
            <person name="Clavel T."/>
        </authorList>
    </citation>
    <scope>NUCLEOTIDE SEQUENCE [LARGE SCALE GENOMIC DNA]</scope>
    <source>
        <strain evidence="7 8">CLA-AA-H132</strain>
    </source>
</reference>
<dbReference type="RefSeq" id="WP_349164889.1">
    <property type="nucleotide sequence ID" value="NZ_JBBMFE010000011.1"/>
</dbReference>
<dbReference type="InterPro" id="IPR002549">
    <property type="entry name" value="AI-2E-like"/>
</dbReference>
<keyword evidence="4 6" id="KW-1133">Transmembrane helix</keyword>
<evidence type="ECO:0000313" key="8">
    <source>
        <dbReference type="Proteomes" id="UP001438008"/>
    </source>
</evidence>
<feature type="transmembrane region" description="Helical" evidence="6">
    <location>
        <begin position="209"/>
        <end position="229"/>
    </location>
</feature>
<proteinExistence type="inferred from homology"/>
<dbReference type="Pfam" id="PF01594">
    <property type="entry name" value="AI-2E_transport"/>
    <property type="match status" value="1"/>
</dbReference>